<reference evidence="2" key="2">
    <citation type="submission" date="2018-08" db="UniProtKB">
        <authorList>
            <consortium name="EnsemblPlants"/>
        </authorList>
    </citation>
    <scope>IDENTIFICATION</scope>
    <source>
        <strain evidence="2">Yugu1</strain>
    </source>
</reference>
<dbReference type="HOGENOM" id="CLU_2626635_0_0_1"/>
<dbReference type="InParanoid" id="K3ZBD1"/>
<proteinExistence type="predicted"/>
<feature type="compositionally biased region" description="Low complexity" evidence="1">
    <location>
        <begin position="8"/>
        <end position="29"/>
    </location>
</feature>
<sequence>MSGSIRAANSTRGSSGNNNNNYESTNAKNRIGGRAAAQKRIAIETRARGEEEQQGRPQMQLLRLQLGPNWSGIGSLPC</sequence>
<evidence type="ECO:0000313" key="2">
    <source>
        <dbReference type="EnsemblPlants" id="KQL14331"/>
    </source>
</evidence>
<evidence type="ECO:0000256" key="1">
    <source>
        <dbReference type="SAM" id="MobiDB-lite"/>
    </source>
</evidence>
<dbReference type="AlphaFoldDB" id="K3ZBD1"/>
<dbReference type="EMBL" id="AGNK02001554">
    <property type="status" value="NOT_ANNOTATED_CDS"/>
    <property type="molecule type" value="Genomic_DNA"/>
</dbReference>
<accession>K3ZBD1</accession>
<feature type="region of interest" description="Disordered" evidence="1">
    <location>
        <begin position="1"/>
        <end position="38"/>
    </location>
</feature>
<protein>
    <submittedName>
        <fullName evidence="2">Uncharacterized protein</fullName>
    </submittedName>
</protein>
<dbReference type="EnsemblPlants" id="KQL14331">
    <property type="protein sequence ID" value="KQL14331"/>
    <property type="gene ID" value="SETIT_023852mg"/>
</dbReference>
<dbReference type="Gramene" id="KQL14331">
    <property type="protein sequence ID" value="KQL14331"/>
    <property type="gene ID" value="SETIT_023852mg"/>
</dbReference>
<dbReference type="Proteomes" id="UP000004995">
    <property type="component" value="Unassembled WGS sequence"/>
</dbReference>
<reference evidence="3" key="1">
    <citation type="journal article" date="2012" name="Nat. Biotechnol.">
        <title>Reference genome sequence of the model plant Setaria.</title>
        <authorList>
            <person name="Bennetzen J.L."/>
            <person name="Schmutz J."/>
            <person name="Wang H."/>
            <person name="Percifield R."/>
            <person name="Hawkins J."/>
            <person name="Pontaroli A.C."/>
            <person name="Estep M."/>
            <person name="Feng L."/>
            <person name="Vaughn J.N."/>
            <person name="Grimwood J."/>
            <person name="Jenkins J."/>
            <person name="Barry K."/>
            <person name="Lindquist E."/>
            <person name="Hellsten U."/>
            <person name="Deshpande S."/>
            <person name="Wang X."/>
            <person name="Wu X."/>
            <person name="Mitros T."/>
            <person name="Triplett J."/>
            <person name="Yang X."/>
            <person name="Ye C.Y."/>
            <person name="Mauro-Herrera M."/>
            <person name="Wang L."/>
            <person name="Li P."/>
            <person name="Sharma M."/>
            <person name="Sharma R."/>
            <person name="Ronald P.C."/>
            <person name="Panaud O."/>
            <person name="Kellogg E.A."/>
            <person name="Brutnell T.P."/>
            <person name="Doust A.N."/>
            <person name="Tuskan G.A."/>
            <person name="Rokhsar D."/>
            <person name="Devos K.M."/>
        </authorList>
    </citation>
    <scope>NUCLEOTIDE SEQUENCE [LARGE SCALE GENOMIC DNA]</scope>
    <source>
        <strain evidence="3">cv. Yugu1</strain>
    </source>
</reference>
<evidence type="ECO:0000313" key="3">
    <source>
        <dbReference type="Proteomes" id="UP000004995"/>
    </source>
</evidence>
<keyword evidence="3" id="KW-1185">Reference proteome</keyword>
<organism evidence="2 3">
    <name type="scientific">Setaria italica</name>
    <name type="common">Foxtail millet</name>
    <name type="synonym">Panicum italicum</name>
    <dbReference type="NCBI Taxonomy" id="4555"/>
    <lineage>
        <taxon>Eukaryota</taxon>
        <taxon>Viridiplantae</taxon>
        <taxon>Streptophyta</taxon>
        <taxon>Embryophyta</taxon>
        <taxon>Tracheophyta</taxon>
        <taxon>Spermatophyta</taxon>
        <taxon>Magnoliopsida</taxon>
        <taxon>Liliopsida</taxon>
        <taxon>Poales</taxon>
        <taxon>Poaceae</taxon>
        <taxon>PACMAD clade</taxon>
        <taxon>Panicoideae</taxon>
        <taxon>Panicodae</taxon>
        <taxon>Paniceae</taxon>
        <taxon>Cenchrinae</taxon>
        <taxon>Setaria</taxon>
    </lineage>
</organism>
<name>K3ZBD1_SETIT</name>